<proteinExistence type="predicted"/>
<sequence>MPRTALDPATGKRRRFDKSDRIRSKAREKFEDALAEYQRTGKIKTCKSPLLRDRLGRWLNGYKRPMVKTRVYETCRSDCRNIIAVIGSVQLEDLVPWRVREMGNKIMRDRSSKTALNAYIRLRSALADAHVAGRAFRPHLVRAGDPQRRPQHHGHARAAAVPGGLDHPRLLAAG</sequence>
<evidence type="ECO:0000256" key="2">
    <source>
        <dbReference type="SAM" id="MobiDB-lite"/>
    </source>
</evidence>
<accession>A0A318M6B8</accession>
<dbReference type="EMBL" id="QGLL01000009">
    <property type="protein sequence ID" value="PXY81424.1"/>
    <property type="molecule type" value="Genomic_DNA"/>
</dbReference>
<dbReference type="RefSeq" id="WP_110452652.1">
    <property type="nucleotide sequence ID" value="NZ_QGLL01000009.1"/>
</dbReference>
<dbReference type="GO" id="GO:0003677">
    <property type="term" value="F:DNA binding"/>
    <property type="evidence" value="ECO:0007669"/>
    <property type="project" value="UniProtKB-KW"/>
</dbReference>
<dbReference type="OrthoDB" id="1822491at2"/>
<reference evidence="3 4" key="1">
    <citation type="submission" date="2018-05" db="EMBL/GenBank/DDBJ databases">
        <title>Reference genomes for bee gut microbiota database.</title>
        <authorList>
            <person name="Ellegaard K.M."/>
        </authorList>
    </citation>
    <scope>NUCLEOTIDE SEQUENCE [LARGE SCALE GENOMIC DNA]</scope>
    <source>
        <strain evidence="3 4">ESL0200</strain>
    </source>
</reference>
<evidence type="ECO:0000313" key="4">
    <source>
        <dbReference type="Proteomes" id="UP000247744"/>
    </source>
</evidence>
<name>A0A318M6B8_9BIFI</name>
<dbReference type="SUPFAM" id="SSF56349">
    <property type="entry name" value="DNA breaking-rejoining enzymes"/>
    <property type="match status" value="1"/>
</dbReference>
<organism evidence="3 4">
    <name type="scientific">Bifidobacterium asteroides</name>
    <dbReference type="NCBI Taxonomy" id="1684"/>
    <lineage>
        <taxon>Bacteria</taxon>
        <taxon>Bacillati</taxon>
        <taxon>Actinomycetota</taxon>
        <taxon>Actinomycetes</taxon>
        <taxon>Bifidobacteriales</taxon>
        <taxon>Bifidobacteriaceae</taxon>
        <taxon>Bifidobacterium</taxon>
    </lineage>
</organism>
<dbReference type="AlphaFoldDB" id="A0A318M6B8"/>
<dbReference type="Proteomes" id="UP000247744">
    <property type="component" value="Unassembled WGS sequence"/>
</dbReference>
<keyword evidence="1" id="KW-0238">DNA-binding</keyword>
<protein>
    <recommendedName>
        <fullName evidence="5">Core-binding (CB) domain-containing protein</fullName>
    </recommendedName>
</protein>
<comment type="caution">
    <text evidence="3">The sequence shown here is derived from an EMBL/GenBank/DDBJ whole genome shotgun (WGS) entry which is preliminary data.</text>
</comment>
<feature type="region of interest" description="Disordered" evidence="2">
    <location>
        <begin position="144"/>
        <end position="167"/>
    </location>
</feature>
<dbReference type="Gene3D" id="1.10.150.130">
    <property type="match status" value="1"/>
</dbReference>
<gene>
    <name evidence="3" type="ORF">DKK75_06660</name>
</gene>
<dbReference type="InterPro" id="IPR010998">
    <property type="entry name" value="Integrase_recombinase_N"/>
</dbReference>
<dbReference type="InterPro" id="IPR011010">
    <property type="entry name" value="DNA_brk_join_enz"/>
</dbReference>
<feature type="region of interest" description="Disordered" evidence="2">
    <location>
        <begin position="1"/>
        <end position="21"/>
    </location>
</feature>
<evidence type="ECO:0000313" key="3">
    <source>
        <dbReference type="EMBL" id="PXY81424.1"/>
    </source>
</evidence>
<evidence type="ECO:0008006" key="5">
    <source>
        <dbReference type="Google" id="ProtNLM"/>
    </source>
</evidence>
<evidence type="ECO:0000256" key="1">
    <source>
        <dbReference type="ARBA" id="ARBA00023125"/>
    </source>
</evidence>